<gene>
    <name evidence="3" type="ORF">C8C76_1492</name>
</gene>
<sequence>MVAELLDFLSTIGGMITLFYIGIMVFIAFKFHNNDKIPSILVSMGILGTFFGIFIGLMRFDTDINQIQISIEQLLNGLKTAFLTSIAGVILSLILKMKSTYFEDNNEYSGATIEDIVATIDKSSKNNNKKIDELISVLDKDEESHLEEIKNYLVKEGEGNLSHQLVKMRNKYDEILTNQKKLFRENREVLIEIKKSLTGETNDEGSLNYNLSMLREKNNEIKTNIVEVQNINKESHSKALEKQEELISKFDAFQKEMAKQNTEALVEAIRGAMEDFNSKINEHLGENFKQLNEGVGQMLEWQDKYKEQVAFMVDSFEKIIEKLNKDTEAIEKVSKSIDQIAEKSGSITKAADNLEPILKGIIDQKEELEKTMKEFAEISNKAQEAFPKIEQRIDDLTKGFSDSVEKSIERSDNILSKQENAFNRILDNFETLDQKAKNNIESILKNADEMNQKLRREQNEIIKDNIQSLDSALEEELEKSLNSLGKSLASLSNKFVEDYQPLTDRLRDVVRIAEEIEPAGVNYNE</sequence>
<protein>
    <recommendedName>
        <fullName evidence="5">MotA/TolQ/ExbB proton channel domain-containing protein</fullName>
    </recommendedName>
</protein>
<feature type="transmembrane region" description="Helical" evidence="2">
    <location>
        <begin position="78"/>
        <end position="95"/>
    </location>
</feature>
<keyword evidence="2" id="KW-0472">Membrane</keyword>
<evidence type="ECO:0008006" key="5">
    <source>
        <dbReference type="Google" id="ProtNLM"/>
    </source>
</evidence>
<proteinExistence type="predicted"/>
<feature type="coiled-coil region" evidence="1">
    <location>
        <begin position="358"/>
        <end position="385"/>
    </location>
</feature>
<organism evidence="3 4">
    <name type="scientific">Halanaerobium saccharolyticum</name>
    <dbReference type="NCBI Taxonomy" id="43595"/>
    <lineage>
        <taxon>Bacteria</taxon>
        <taxon>Bacillati</taxon>
        <taxon>Bacillota</taxon>
        <taxon>Clostridia</taxon>
        <taxon>Halanaerobiales</taxon>
        <taxon>Halanaerobiaceae</taxon>
        <taxon>Halanaerobium</taxon>
    </lineage>
</organism>
<dbReference type="OrthoDB" id="1904273at2"/>
<dbReference type="SUPFAM" id="SSF58104">
    <property type="entry name" value="Methyl-accepting chemotaxis protein (MCP) signaling domain"/>
    <property type="match status" value="1"/>
</dbReference>
<evidence type="ECO:0000256" key="2">
    <source>
        <dbReference type="SAM" id="Phobius"/>
    </source>
</evidence>
<evidence type="ECO:0000313" key="4">
    <source>
        <dbReference type="Proteomes" id="UP000244089"/>
    </source>
</evidence>
<keyword evidence="1" id="KW-0175">Coiled coil</keyword>
<comment type="caution">
    <text evidence="3">The sequence shown here is derived from an EMBL/GenBank/DDBJ whole genome shotgun (WGS) entry which is preliminary data.</text>
</comment>
<name>A0A2T5RFQ5_9FIRM</name>
<dbReference type="RefSeq" id="WP_108142601.1">
    <property type="nucleotide sequence ID" value="NZ_QAXS01000049.1"/>
</dbReference>
<dbReference type="Gene3D" id="1.10.287.950">
    <property type="entry name" value="Methyl-accepting chemotaxis protein"/>
    <property type="match status" value="1"/>
</dbReference>
<dbReference type="Proteomes" id="UP000244089">
    <property type="component" value="Unassembled WGS sequence"/>
</dbReference>
<evidence type="ECO:0000256" key="1">
    <source>
        <dbReference type="SAM" id="Coils"/>
    </source>
</evidence>
<dbReference type="AlphaFoldDB" id="A0A2T5RFQ5"/>
<dbReference type="EMBL" id="QAXS01000049">
    <property type="protein sequence ID" value="PTV93154.1"/>
    <property type="molecule type" value="Genomic_DNA"/>
</dbReference>
<keyword evidence="2" id="KW-0812">Transmembrane</keyword>
<feature type="coiled-coil region" evidence="1">
    <location>
        <begin position="433"/>
        <end position="494"/>
    </location>
</feature>
<feature type="transmembrane region" description="Helical" evidence="2">
    <location>
        <begin position="40"/>
        <end position="58"/>
    </location>
</feature>
<evidence type="ECO:0000313" key="3">
    <source>
        <dbReference type="EMBL" id="PTV93154.1"/>
    </source>
</evidence>
<accession>A0A2T5RFQ5</accession>
<feature type="transmembrane region" description="Helical" evidence="2">
    <location>
        <begin position="6"/>
        <end position="28"/>
    </location>
</feature>
<reference evidence="3 4" key="1">
    <citation type="submission" date="2018-04" db="EMBL/GenBank/DDBJ databases">
        <title>Subsurface microbial communities from deep shales in Ohio and West Virginia, USA.</title>
        <authorList>
            <person name="Wrighton K."/>
        </authorList>
    </citation>
    <scope>NUCLEOTIDE SEQUENCE [LARGE SCALE GENOMIC DNA]</scope>
    <source>
        <strain evidence="3 4">WC1</strain>
    </source>
</reference>
<keyword evidence="2" id="KW-1133">Transmembrane helix</keyword>